<feature type="compositionally biased region" description="Basic and acidic residues" evidence="1">
    <location>
        <begin position="874"/>
        <end position="885"/>
    </location>
</feature>
<dbReference type="EMBL" id="JAMWMR010000025">
    <property type="protein sequence ID" value="MCN9243815.1"/>
    <property type="molecule type" value="Genomic_DNA"/>
</dbReference>
<dbReference type="Proteomes" id="UP001523219">
    <property type="component" value="Unassembled WGS sequence"/>
</dbReference>
<dbReference type="PANTHER" id="PTHR43384:SF14">
    <property type="entry name" value="ESX-1 SECRETION-ASSOCIATED PROTEIN ESPI"/>
    <property type="match status" value="1"/>
</dbReference>
<dbReference type="InterPro" id="IPR011009">
    <property type="entry name" value="Kinase-like_dom_sf"/>
</dbReference>
<dbReference type="InterPro" id="IPR027417">
    <property type="entry name" value="P-loop_NTPase"/>
</dbReference>
<feature type="compositionally biased region" description="Low complexity" evidence="1">
    <location>
        <begin position="826"/>
        <end position="837"/>
    </location>
</feature>
<feature type="region of interest" description="Disordered" evidence="1">
    <location>
        <begin position="43"/>
        <end position="134"/>
    </location>
</feature>
<dbReference type="NCBIfam" id="NF041121">
    <property type="entry name" value="SAV_2336_NTERM"/>
    <property type="match status" value="1"/>
</dbReference>
<gene>
    <name evidence="2" type="ORF">NGF19_24055</name>
</gene>
<dbReference type="InterPro" id="IPR047738">
    <property type="entry name" value="SAV_2336-like_N"/>
</dbReference>
<dbReference type="Gene3D" id="3.40.50.300">
    <property type="entry name" value="P-loop containing nucleotide triphosphate hydrolases"/>
    <property type="match status" value="1"/>
</dbReference>
<feature type="region of interest" description="Disordered" evidence="1">
    <location>
        <begin position="826"/>
        <end position="859"/>
    </location>
</feature>
<dbReference type="SUPFAM" id="SSF52540">
    <property type="entry name" value="P-loop containing nucleoside triphosphate hydrolases"/>
    <property type="match status" value="1"/>
</dbReference>
<dbReference type="PANTHER" id="PTHR43384">
    <property type="entry name" value="SEPTUM SITE-DETERMINING PROTEIN MIND HOMOLOG, CHLOROPLASTIC-RELATED"/>
    <property type="match status" value="1"/>
</dbReference>
<dbReference type="InterPro" id="IPR050625">
    <property type="entry name" value="ParA/MinD_ATPase"/>
</dbReference>
<comment type="caution">
    <text evidence="2">The sequence shown here is derived from an EMBL/GenBank/DDBJ whole genome shotgun (WGS) entry which is preliminary data.</text>
</comment>
<feature type="compositionally biased region" description="Basic and acidic residues" evidence="1">
    <location>
        <begin position="72"/>
        <end position="83"/>
    </location>
</feature>
<dbReference type="SUPFAM" id="SSF56112">
    <property type="entry name" value="Protein kinase-like (PK-like)"/>
    <property type="match status" value="1"/>
</dbReference>
<accession>A0ABT0ZJQ1</accession>
<reference evidence="2 3" key="1">
    <citation type="submission" date="2022-05" db="EMBL/GenBank/DDBJ databases">
        <title>Streptomyces sp. nov. RY43-2 isolated from soil of a peat swamp forest.</title>
        <authorList>
            <person name="Kanchanasin P."/>
            <person name="Tanasupawat S."/>
            <person name="Phongsopitanun W."/>
        </authorList>
    </citation>
    <scope>NUCLEOTIDE SEQUENCE [LARGE SCALE GENOMIC DNA]</scope>
    <source>
        <strain evidence="2 3">RY43-2</strain>
    </source>
</reference>
<feature type="region of interest" description="Disordered" evidence="1">
    <location>
        <begin position="873"/>
        <end position="893"/>
    </location>
</feature>
<sequence length="1162" mass="125319">MPGTGGEHAGDRLGALLRVLKGVGYDPDPQEVLDMLWLAGRLPRDGQDLPLPRLLGRTAPSARPAPPEPPEPDERPEPEKRPDEDEEPGTLRSGPELPPLTRPELHAAPQLPHLPDLPTAPPPSAPDPGPSALPLLVPEEKALREELAIGRALRALKRKRPNPRLHEVDEAATAAQLAETRLPDVVLRPRQERWLNLVLVVDDGLSMLLWHRLTAELLATLQRIGAFRSIQVRGLDTRTPGGPTLRGHPFDPAGSVLSPSSLVDPSGQTLVFVVSDGMGSGWRSGAVHDALLTWAKNGPVAILHTLPPALWDGSGIQADRWQATTRRPGGAGTAWRISDPVLPIEFSGLPIPVLEPTAGSLRAWSELLTSPGTTVQLPLLTRPRQHAPLASRQVGSLQHFRDAASPEAYRLAAHLAAVAPLTVPVMRLVQSAVPWQAGTAHLAEVFLGGLVRPRPAPVPGPLPAKHRVFDFTEESKTALLDAVPSGELVRTSRRIGRRLEQLAGRSPDFPAWLAHPDGTDRLPSGSSAFTAVEQRLMHRFGIRPPTPVSAPEPPPRVLRPPVWHELTAQDPVRLGPYTLRGRRPGRRTIVYLGHAPRLGEVALRTVRPELPLSTAQLLATEAEALRRMGGRYAPELLDADLDGRPAWIAVRLFPTVDTATAQPPRLSDLLSYVGPERTSAFDLLTSLQIGFHLATALSICHLNELVPADLAADSVVVLQRTVLLTGLSDCAVDGEYHGAGAPPTKEDNIRALGELLRMVSSLPRMPLHGLPEGMHLWSGDTWQHLRELVLRCLDSDPAVRPAAGEVADKLAQYVAIAAALAGRAWPAPGADADAPEASRTRVAPPALTPGPADLVAAPTSGPEEAIRLTGDTEGEVRVPRVESKPPRPPSFGYFDRTARDHRLALAHRRLPYSRRITLVGARPHSGRLTTTVVLGSLFVALRQQAALALDGAPYTGDLHSHLPPNASSTPRTLTRLASDAPYEEVWRSTSILPSGLHVLAHRALRATSSAAYADEYRHILSLAARYYPVVLIDWAAERFDDMADTVLQHTDQLVVCTSLPHKEDPVAGLLDGLRDRGWGGLADGAVVTVSQTVSNESVSGLARSGLLERYRDLVVVPFDPHLASGRAIHLSRLKTRTANAFLDLAALVMTDPDDPSPTEVEA</sequence>
<evidence type="ECO:0000313" key="3">
    <source>
        <dbReference type="Proteomes" id="UP001523219"/>
    </source>
</evidence>
<name>A0ABT0ZJQ1_9ACTN</name>
<keyword evidence="3" id="KW-1185">Reference proteome</keyword>
<organism evidence="2 3">
    <name type="scientific">Streptomyces macrolidinus</name>
    <dbReference type="NCBI Taxonomy" id="2952607"/>
    <lineage>
        <taxon>Bacteria</taxon>
        <taxon>Bacillati</taxon>
        <taxon>Actinomycetota</taxon>
        <taxon>Actinomycetes</taxon>
        <taxon>Kitasatosporales</taxon>
        <taxon>Streptomycetaceae</taxon>
        <taxon>Streptomyces</taxon>
    </lineage>
</organism>
<dbReference type="RefSeq" id="WP_252427364.1">
    <property type="nucleotide sequence ID" value="NZ_JAMWMR010000025.1"/>
</dbReference>
<feature type="compositionally biased region" description="Pro residues" evidence="1">
    <location>
        <begin position="118"/>
        <end position="131"/>
    </location>
</feature>
<evidence type="ECO:0000256" key="1">
    <source>
        <dbReference type="SAM" id="MobiDB-lite"/>
    </source>
</evidence>
<protein>
    <submittedName>
        <fullName evidence="2">Uncharacterized protein</fullName>
    </submittedName>
</protein>
<proteinExistence type="predicted"/>
<evidence type="ECO:0000313" key="2">
    <source>
        <dbReference type="EMBL" id="MCN9243815.1"/>
    </source>
</evidence>